<dbReference type="PANTHER" id="PTHR43364:SF4">
    <property type="entry name" value="NAD(P)-LINKED OXIDOREDUCTASE SUPERFAMILY PROTEIN"/>
    <property type="match status" value="1"/>
</dbReference>
<dbReference type="RefSeq" id="WP_350352857.1">
    <property type="nucleotide sequence ID" value="NZ_CP158357.1"/>
</dbReference>
<dbReference type="AlphaFoldDB" id="A0AAU7W0H3"/>
<protein>
    <submittedName>
        <fullName evidence="3">Aldo/keto reductase</fullName>
    </submittedName>
</protein>
<accession>A0AAU7W0H3</accession>
<dbReference type="EMBL" id="CP158357">
    <property type="protein sequence ID" value="XBX79949.1"/>
    <property type="molecule type" value="Genomic_DNA"/>
</dbReference>
<dbReference type="InterPro" id="IPR023210">
    <property type="entry name" value="NADP_OxRdtase_dom"/>
</dbReference>
<evidence type="ECO:0000259" key="2">
    <source>
        <dbReference type="Pfam" id="PF00248"/>
    </source>
</evidence>
<dbReference type="GO" id="GO:0005829">
    <property type="term" value="C:cytosol"/>
    <property type="evidence" value="ECO:0007669"/>
    <property type="project" value="TreeGrafter"/>
</dbReference>
<proteinExistence type="predicted"/>
<evidence type="ECO:0000313" key="3">
    <source>
        <dbReference type="EMBL" id="XBX79949.1"/>
    </source>
</evidence>
<name>A0AAU7W0H3_9MICO</name>
<gene>
    <name evidence="3" type="ORF">ABS642_07660</name>
</gene>
<dbReference type="InterPro" id="IPR036812">
    <property type="entry name" value="NAD(P)_OxRdtase_dom_sf"/>
</dbReference>
<dbReference type="Pfam" id="PF00248">
    <property type="entry name" value="Aldo_ket_red"/>
    <property type="match status" value="1"/>
</dbReference>
<dbReference type="InterPro" id="IPR050523">
    <property type="entry name" value="AKR_Detox_Biosynth"/>
</dbReference>
<sequence length="322" mass="34860">MPTATTPLPRREIGRSGIHASLFSLGSWHTYDRMDFADAVAMLGEAVDRGVDLFDVGVYSAPGMPPVFTDVIFAGMVRAAGLRREEWLLSSKLWLESFGADGFRPQLENALMRIGVEHSDLVILGDLRRDDLDLRDLVLDLARLTDAGLIRTWGVNNWSATSIQTLIEIATTEGVAGPQIAQLKYSVSRRSIPDGEPFARLWEQGLTLQASDCLEGGVLAGKINGDRQIGRDPGDIRERIIDDVPAFTALAASLDVSPAQLGIAFTLTHPALTTTLFGASSVEQLRANLDAAALVDRIGAAELRSLVEPFWADRDVVSPEGP</sequence>
<dbReference type="GO" id="GO:0016491">
    <property type="term" value="F:oxidoreductase activity"/>
    <property type="evidence" value="ECO:0007669"/>
    <property type="project" value="UniProtKB-KW"/>
</dbReference>
<dbReference type="Gene3D" id="3.20.20.100">
    <property type="entry name" value="NADP-dependent oxidoreductase domain"/>
    <property type="match status" value="1"/>
</dbReference>
<evidence type="ECO:0000256" key="1">
    <source>
        <dbReference type="ARBA" id="ARBA00023002"/>
    </source>
</evidence>
<feature type="domain" description="NADP-dependent oxidoreductase" evidence="2">
    <location>
        <begin position="25"/>
        <end position="294"/>
    </location>
</feature>
<organism evidence="3">
    <name type="scientific">Microbacterium sp. A8/3-1</name>
    <dbReference type="NCBI Taxonomy" id="3160749"/>
    <lineage>
        <taxon>Bacteria</taxon>
        <taxon>Bacillati</taxon>
        <taxon>Actinomycetota</taxon>
        <taxon>Actinomycetes</taxon>
        <taxon>Micrococcales</taxon>
        <taxon>Microbacteriaceae</taxon>
        <taxon>Microbacterium</taxon>
    </lineage>
</organism>
<keyword evidence="1" id="KW-0560">Oxidoreductase</keyword>
<dbReference type="SUPFAM" id="SSF51430">
    <property type="entry name" value="NAD(P)-linked oxidoreductase"/>
    <property type="match status" value="1"/>
</dbReference>
<dbReference type="PANTHER" id="PTHR43364">
    <property type="entry name" value="NADH-SPECIFIC METHYLGLYOXAL REDUCTASE-RELATED"/>
    <property type="match status" value="1"/>
</dbReference>
<reference evidence="3" key="1">
    <citation type="submission" date="2024-06" db="EMBL/GenBank/DDBJ databases">
        <title>Draft genome sequence of Microbacterium sp. strain A8/3-1, isolated from Oxytropis tragacanthoides Fisch. ex DC. Root nodules in the Altai region of Russia.</title>
        <authorList>
            <person name="Sazanova A."/>
            <person name="Guro P."/>
            <person name="Kuznetsova I."/>
            <person name="Belimov A."/>
            <person name="Safronova V."/>
        </authorList>
    </citation>
    <scope>NUCLEOTIDE SEQUENCE</scope>
    <source>
        <strain evidence="3">A8/3-1</strain>
    </source>
</reference>